<feature type="domain" description="Transposable element P transposase-like RNase H C-terminal" evidence="2">
    <location>
        <begin position="36"/>
        <end position="62"/>
    </location>
</feature>
<dbReference type="Pfam" id="PF21789">
    <property type="entry name" value="TNP-like_RNaseH_C"/>
    <property type="match status" value="1"/>
</dbReference>
<evidence type="ECO:0000256" key="1">
    <source>
        <dbReference type="SAM" id="MobiDB-lite"/>
    </source>
</evidence>
<evidence type="ECO:0000313" key="3">
    <source>
        <dbReference type="EMBL" id="VDI69359.1"/>
    </source>
</evidence>
<dbReference type="EMBL" id="UYJE01009020">
    <property type="protein sequence ID" value="VDI69359.1"/>
    <property type="molecule type" value="Genomic_DNA"/>
</dbReference>
<feature type="region of interest" description="Disordered" evidence="1">
    <location>
        <begin position="81"/>
        <end position="103"/>
    </location>
</feature>
<dbReference type="Proteomes" id="UP000596742">
    <property type="component" value="Unassembled WGS sequence"/>
</dbReference>
<protein>
    <recommendedName>
        <fullName evidence="2">Transposable element P transposase-like RNase H C-terminal domain-containing protein</fullName>
    </recommendedName>
</protein>
<organism evidence="3 4">
    <name type="scientific">Mytilus galloprovincialis</name>
    <name type="common">Mediterranean mussel</name>
    <dbReference type="NCBI Taxonomy" id="29158"/>
    <lineage>
        <taxon>Eukaryota</taxon>
        <taxon>Metazoa</taxon>
        <taxon>Spiralia</taxon>
        <taxon>Lophotrochozoa</taxon>
        <taxon>Mollusca</taxon>
        <taxon>Bivalvia</taxon>
        <taxon>Autobranchia</taxon>
        <taxon>Pteriomorphia</taxon>
        <taxon>Mytilida</taxon>
        <taxon>Mytiloidea</taxon>
        <taxon>Mytilidae</taxon>
        <taxon>Mytilinae</taxon>
        <taxon>Mytilus</taxon>
    </lineage>
</organism>
<dbReference type="AlphaFoldDB" id="A0A8B6GTS5"/>
<reference evidence="3" key="1">
    <citation type="submission" date="2018-11" db="EMBL/GenBank/DDBJ databases">
        <authorList>
            <person name="Alioto T."/>
            <person name="Alioto T."/>
        </authorList>
    </citation>
    <scope>NUCLEOTIDE SEQUENCE</scope>
</reference>
<gene>
    <name evidence="3" type="ORF">MGAL_10B012921</name>
</gene>
<evidence type="ECO:0000313" key="4">
    <source>
        <dbReference type="Proteomes" id="UP000596742"/>
    </source>
</evidence>
<comment type="caution">
    <text evidence="3">The sequence shown here is derived from an EMBL/GenBank/DDBJ whole genome shotgun (WGS) entry which is preliminary data.</text>
</comment>
<proteinExistence type="predicted"/>
<accession>A0A8B6GTS5</accession>
<name>A0A8B6GTS5_MYTGA</name>
<evidence type="ECO:0000259" key="2">
    <source>
        <dbReference type="Pfam" id="PF21789"/>
    </source>
</evidence>
<dbReference type="OrthoDB" id="6485269at2759"/>
<sequence length="103" mass="11672">MTLSRQTLDGLKISVKFITECVKFMLGAGAEFILAHHFNQDPLEQHFGHYRHKSGANNNPTVYDVKNMTTLRAVGSQALQPRRGNISVNRENIPIDNTKLPRR</sequence>
<keyword evidence="4" id="KW-1185">Reference proteome</keyword>
<dbReference type="InterPro" id="IPR048367">
    <property type="entry name" value="TNP-like_RNaseH_C"/>
</dbReference>